<protein>
    <submittedName>
        <fullName evidence="2">Branched-chain amino acid transporter permease</fullName>
    </submittedName>
</protein>
<dbReference type="Proteomes" id="UP000824123">
    <property type="component" value="Unassembled WGS sequence"/>
</dbReference>
<keyword evidence="1" id="KW-0812">Transmembrane</keyword>
<organism evidence="2 3">
    <name type="scientific">Candidatus Fimadaptatus faecigallinarum</name>
    <dbReference type="NCBI Taxonomy" id="2840814"/>
    <lineage>
        <taxon>Bacteria</taxon>
        <taxon>Bacillati</taxon>
        <taxon>Bacillota</taxon>
        <taxon>Clostridia</taxon>
        <taxon>Eubacteriales</taxon>
        <taxon>Candidatus Fimadaptatus</taxon>
    </lineage>
</organism>
<evidence type="ECO:0000313" key="2">
    <source>
        <dbReference type="EMBL" id="HIU46701.1"/>
    </source>
</evidence>
<name>A0A9D1S4L9_9FIRM</name>
<proteinExistence type="predicted"/>
<dbReference type="Pfam" id="PF05437">
    <property type="entry name" value="AzlD"/>
    <property type="match status" value="1"/>
</dbReference>
<keyword evidence="1" id="KW-1133">Transmembrane helix</keyword>
<dbReference type="EMBL" id="DVNK01000036">
    <property type="protein sequence ID" value="HIU46701.1"/>
    <property type="molecule type" value="Genomic_DNA"/>
</dbReference>
<feature type="transmembrane region" description="Helical" evidence="1">
    <location>
        <begin position="12"/>
        <end position="32"/>
    </location>
</feature>
<reference evidence="2" key="2">
    <citation type="journal article" date="2021" name="PeerJ">
        <title>Extensive microbial diversity within the chicken gut microbiome revealed by metagenomics and culture.</title>
        <authorList>
            <person name="Gilroy R."/>
            <person name="Ravi A."/>
            <person name="Getino M."/>
            <person name="Pursley I."/>
            <person name="Horton D.L."/>
            <person name="Alikhan N.F."/>
            <person name="Baker D."/>
            <person name="Gharbi K."/>
            <person name="Hall N."/>
            <person name="Watson M."/>
            <person name="Adriaenssens E.M."/>
            <person name="Foster-Nyarko E."/>
            <person name="Jarju S."/>
            <person name="Secka A."/>
            <person name="Antonio M."/>
            <person name="Oren A."/>
            <person name="Chaudhuri R.R."/>
            <person name="La Ragione R."/>
            <person name="Hildebrand F."/>
            <person name="Pallen M.J."/>
        </authorList>
    </citation>
    <scope>NUCLEOTIDE SEQUENCE</scope>
    <source>
        <strain evidence="2">ChiSxjej2B14-8506</strain>
    </source>
</reference>
<keyword evidence="1" id="KW-0472">Membrane</keyword>
<gene>
    <name evidence="2" type="ORF">IAC59_05535</name>
</gene>
<sequence>MNTLSPAEYGLVLLTLGAVTFATRATPFLLFGSRSTPSVVLYLGRMLPPAIMAMLVVYCLKDVNFFSGAHGLPELIACALVVALHIWRRNALISIFGGTLAYMLLVQFVFV</sequence>
<dbReference type="AlphaFoldDB" id="A0A9D1S4L9"/>
<evidence type="ECO:0000313" key="3">
    <source>
        <dbReference type="Proteomes" id="UP000824123"/>
    </source>
</evidence>
<reference evidence="2" key="1">
    <citation type="submission" date="2020-10" db="EMBL/GenBank/DDBJ databases">
        <authorList>
            <person name="Gilroy R."/>
        </authorList>
    </citation>
    <scope>NUCLEOTIDE SEQUENCE</scope>
    <source>
        <strain evidence="2">ChiSxjej2B14-8506</strain>
    </source>
</reference>
<accession>A0A9D1S4L9</accession>
<evidence type="ECO:0000256" key="1">
    <source>
        <dbReference type="SAM" id="Phobius"/>
    </source>
</evidence>
<feature type="transmembrane region" description="Helical" evidence="1">
    <location>
        <begin position="64"/>
        <end position="84"/>
    </location>
</feature>
<feature type="transmembrane region" description="Helical" evidence="1">
    <location>
        <begin position="39"/>
        <end position="58"/>
    </location>
</feature>
<feature type="transmembrane region" description="Helical" evidence="1">
    <location>
        <begin position="91"/>
        <end position="110"/>
    </location>
</feature>
<dbReference type="InterPro" id="IPR008407">
    <property type="entry name" value="Brnchd-chn_aa_trnsp_AzlD"/>
</dbReference>
<dbReference type="PIRSF" id="PIRSF003203">
    <property type="entry name" value="AzlD"/>
    <property type="match status" value="1"/>
</dbReference>
<comment type="caution">
    <text evidence="2">The sequence shown here is derived from an EMBL/GenBank/DDBJ whole genome shotgun (WGS) entry which is preliminary data.</text>
</comment>